<organism evidence="6 7">
    <name type="scientific">Kibdelosporangium philippinense</name>
    <dbReference type="NCBI Taxonomy" id="211113"/>
    <lineage>
        <taxon>Bacteria</taxon>
        <taxon>Bacillati</taxon>
        <taxon>Actinomycetota</taxon>
        <taxon>Actinomycetes</taxon>
        <taxon>Pseudonocardiales</taxon>
        <taxon>Pseudonocardiaceae</taxon>
        <taxon>Kibdelosporangium</taxon>
    </lineage>
</organism>
<comment type="subunit">
    <text evidence="4">Homodimer.</text>
</comment>
<dbReference type="NCBIfam" id="NF000586">
    <property type="entry name" value="PRK00011.1"/>
    <property type="match status" value="1"/>
</dbReference>
<name>A0ABS8Z302_9PSEU</name>
<evidence type="ECO:0000256" key="2">
    <source>
        <dbReference type="ARBA" id="ARBA00006376"/>
    </source>
</evidence>
<evidence type="ECO:0000256" key="1">
    <source>
        <dbReference type="ARBA" id="ARBA00001933"/>
    </source>
</evidence>
<dbReference type="SUPFAM" id="SSF53383">
    <property type="entry name" value="PLP-dependent transferases"/>
    <property type="match status" value="1"/>
</dbReference>
<proteinExistence type="inferred from homology"/>
<reference evidence="6 7" key="1">
    <citation type="submission" date="2021-12" db="EMBL/GenBank/DDBJ databases">
        <title>Genome sequence of Kibdelosporangium philippinense ATCC 49844.</title>
        <authorList>
            <person name="Fedorov E.A."/>
            <person name="Omeragic M."/>
            <person name="Shalygina K.F."/>
            <person name="Maclea K.S."/>
        </authorList>
    </citation>
    <scope>NUCLEOTIDE SEQUENCE [LARGE SCALE GENOMIC DNA]</scope>
    <source>
        <strain evidence="6 7">ATCC 49844</strain>
    </source>
</reference>
<comment type="cofactor">
    <cofactor evidence="1 4">
        <name>pyridoxal 5'-phosphate</name>
        <dbReference type="ChEBI" id="CHEBI:597326"/>
    </cofactor>
</comment>
<dbReference type="InterPro" id="IPR039429">
    <property type="entry name" value="SHMT-like_dom"/>
</dbReference>
<comment type="caution">
    <text evidence="4">Lacks conserved residue(s) required for the propagation of feature annotation.</text>
</comment>
<dbReference type="PIRSF" id="PIRSF000412">
    <property type="entry name" value="SHMT"/>
    <property type="match status" value="1"/>
</dbReference>
<dbReference type="Gene3D" id="3.90.1150.10">
    <property type="entry name" value="Aspartate Aminotransferase, domain 1"/>
    <property type="match status" value="1"/>
</dbReference>
<evidence type="ECO:0000259" key="5">
    <source>
        <dbReference type="Pfam" id="PF00464"/>
    </source>
</evidence>
<feature type="binding site" evidence="4">
    <location>
        <position position="143"/>
    </location>
    <ligand>
        <name>(6S)-5,6,7,8-tetrahydrofolate</name>
        <dbReference type="ChEBI" id="CHEBI:57453"/>
    </ligand>
</feature>
<evidence type="ECO:0000256" key="3">
    <source>
        <dbReference type="ARBA" id="ARBA00022898"/>
    </source>
</evidence>
<dbReference type="Gene3D" id="3.40.640.10">
    <property type="entry name" value="Type I PLP-dependent aspartate aminotransferase-like (Major domain)"/>
    <property type="match status" value="1"/>
</dbReference>
<dbReference type="Pfam" id="PF00464">
    <property type="entry name" value="SHMT"/>
    <property type="match status" value="1"/>
</dbReference>
<feature type="domain" description="Serine hydroxymethyltransferase-like" evidence="5">
    <location>
        <begin position="31"/>
        <end position="413"/>
    </location>
</feature>
<dbReference type="InterPro" id="IPR015424">
    <property type="entry name" value="PyrdxlP-dep_Trfase"/>
</dbReference>
<evidence type="ECO:0000313" key="7">
    <source>
        <dbReference type="Proteomes" id="UP001521150"/>
    </source>
</evidence>
<dbReference type="HAMAP" id="MF_00051">
    <property type="entry name" value="SHMT"/>
    <property type="match status" value="1"/>
</dbReference>
<keyword evidence="4" id="KW-0554">One-carbon metabolism</keyword>
<comment type="pathway">
    <text evidence="4">One-carbon metabolism; tetrahydrofolate interconversion.</text>
</comment>
<sequence length="469" mass="49062">MSRGDQLRRTHRAPVDRGPAGLAARAIAELADEDPLLYSLLADDLRAQSGTLAMVASSSLAPASVLAAAGAALSNVTAEGYPGARFHAGCGVLDEIERLAIERAKIAFDAKYANVQAHSGSSANLAVYFGLLKPGDTILGMDLDCGGHLTHGSPASITGKYFTSVSYGLDGTGRIDYQQVAELAEEHRPKVIVCGASAYPRTPDFKRFREIADSVGAYLIADISHVAGLVVAGEHPSPIDFAHITTTSTYKQLCGPRGGLILMGADADAPGPGGRGTLRKLLQRSVFPVGQGTPNPGSIAAKARALQYVTTPEFRWVAKMIVLDAKMIAAQLADLGYQVLTGGTDNHMVLVNVLASGLTGVVAEQALESCGILVNKNRIPGDVKSALIGSGIRLGMNSLALRGLAPADMGYCAELLDTVLSAVTLVSDTEYTLPESVHRHVSSAVEDLCRAYPVPGYPIPGLQEHSRAS</sequence>
<keyword evidence="4" id="KW-0963">Cytoplasm</keyword>
<accession>A0ABS8Z302</accession>
<dbReference type="CDD" id="cd00378">
    <property type="entry name" value="SHMT"/>
    <property type="match status" value="1"/>
</dbReference>
<keyword evidence="7" id="KW-1185">Reference proteome</keyword>
<dbReference type="PANTHER" id="PTHR11680">
    <property type="entry name" value="SERINE HYDROXYMETHYLTRANSFERASE"/>
    <property type="match status" value="1"/>
</dbReference>
<keyword evidence="4" id="KW-0808">Transferase</keyword>
<dbReference type="InterPro" id="IPR049943">
    <property type="entry name" value="Ser_HO-MeTrfase-like"/>
</dbReference>
<keyword evidence="3 4" id="KW-0663">Pyridoxal phosphate</keyword>
<dbReference type="EMBL" id="JAJVCN010000001">
    <property type="protein sequence ID" value="MCE7002309.1"/>
    <property type="molecule type" value="Genomic_DNA"/>
</dbReference>
<feature type="modified residue" description="N6-(pyridoxal phosphate)lysine" evidence="4">
    <location>
        <position position="251"/>
    </location>
</feature>
<evidence type="ECO:0000313" key="6">
    <source>
        <dbReference type="EMBL" id="MCE7002309.1"/>
    </source>
</evidence>
<feature type="binding site" evidence="4">
    <location>
        <begin position="147"/>
        <end position="149"/>
    </location>
    <ligand>
        <name>(6S)-5,6,7,8-tetrahydrofolate</name>
        <dbReference type="ChEBI" id="CHEBI:57453"/>
    </ligand>
</feature>
<comment type="similarity">
    <text evidence="2 4">Belongs to the SHMT family.</text>
</comment>
<dbReference type="InterPro" id="IPR015422">
    <property type="entry name" value="PyrdxlP-dep_Trfase_small"/>
</dbReference>
<dbReference type="PANTHER" id="PTHR11680:SF35">
    <property type="entry name" value="SERINE HYDROXYMETHYLTRANSFERASE 1"/>
    <property type="match status" value="1"/>
</dbReference>
<comment type="function">
    <text evidence="4">Catalyzes the reversible interconversion of serine and glycine with tetrahydrofolate (THF) serving as the one-carbon carrier. This reaction serves as the major source of one-carbon groups required for the biosynthesis of purines, thymidylate, methionine, and other important biomolecules.</text>
</comment>
<evidence type="ECO:0000256" key="4">
    <source>
        <dbReference type="HAMAP-Rule" id="MF_00051"/>
    </source>
</evidence>
<dbReference type="InterPro" id="IPR001085">
    <property type="entry name" value="Ser_HO-MeTrfase"/>
</dbReference>
<comment type="subcellular location">
    <subcellularLocation>
        <location evidence="4">Cytoplasm</location>
    </subcellularLocation>
</comment>
<gene>
    <name evidence="4" type="primary">glyA</name>
    <name evidence="6" type="ORF">LWC34_05615</name>
</gene>
<protein>
    <recommendedName>
        <fullName evidence="4">Probable serine hydroxymethyltransferase</fullName>
        <shortName evidence="4">SHMT</shortName>
        <shortName evidence="4">Serine methylase</shortName>
        <ecNumber evidence="4">2.1.2.1</ecNumber>
    </recommendedName>
</protein>
<dbReference type="Proteomes" id="UP001521150">
    <property type="component" value="Unassembled WGS sequence"/>
</dbReference>
<comment type="caution">
    <text evidence="6">The sequence shown here is derived from an EMBL/GenBank/DDBJ whole genome shotgun (WGS) entry which is preliminary data.</text>
</comment>
<comment type="catalytic activity">
    <reaction evidence="4">
        <text>(6R)-5,10-methylene-5,6,7,8-tetrahydrofolate + glycine + H2O = (6S)-5,6,7,8-tetrahydrofolate + L-serine</text>
        <dbReference type="Rhea" id="RHEA:15481"/>
        <dbReference type="ChEBI" id="CHEBI:15377"/>
        <dbReference type="ChEBI" id="CHEBI:15636"/>
        <dbReference type="ChEBI" id="CHEBI:33384"/>
        <dbReference type="ChEBI" id="CHEBI:57305"/>
        <dbReference type="ChEBI" id="CHEBI:57453"/>
        <dbReference type="EC" id="2.1.2.1"/>
    </reaction>
</comment>
<dbReference type="InterPro" id="IPR015421">
    <property type="entry name" value="PyrdxlP-dep_Trfase_major"/>
</dbReference>
<dbReference type="RefSeq" id="WP_233723333.1">
    <property type="nucleotide sequence ID" value="NZ_JAJVCN010000001.1"/>
</dbReference>
<dbReference type="EC" id="2.1.2.1" evidence="4"/>